<evidence type="ECO:0000313" key="3">
    <source>
        <dbReference type="Proteomes" id="UP001295444"/>
    </source>
</evidence>
<evidence type="ECO:0000256" key="1">
    <source>
        <dbReference type="SAM" id="MobiDB-lite"/>
    </source>
</evidence>
<feature type="region of interest" description="Disordered" evidence="1">
    <location>
        <begin position="61"/>
        <end position="82"/>
    </location>
</feature>
<protein>
    <submittedName>
        <fullName evidence="2">Uncharacterized protein</fullName>
    </submittedName>
</protein>
<accession>A0AAD1TCW6</accession>
<name>A0AAD1TCW6_PELCU</name>
<dbReference type="Proteomes" id="UP001295444">
    <property type="component" value="Chromosome 12"/>
</dbReference>
<feature type="compositionally biased region" description="Polar residues" evidence="1">
    <location>
        <begin position="61"/>
        <end position="73"/>
    </location>
</feature>
<keyword evidence="3" id="KW-1185">Reference proteome</keyword>
<dbReference type="EMBL" id="OW240923">
    <property type="protein sequence ID" value="CAH2324361.1"/>
    <property type="molecule type" value="Genomic_DNA"/>
</dbReference>
<feature type="non-terminal residue" evidence="2">
    <location>
        <position position="82"/>
    </location>
</feature>
<evidence type="ECO:0000313" key="2">
    <source>
        <dbReference type="EMBL" id="CAH2324361.1"/>
    </source>
</evidence>
<proteinExistence type="predicted"/>
<gene>
    <name evidence="2" type="ORF">PECUL_23A028780</name>
</gene>
<dbReference type="AlphaFoldDB" id="A0AAD1TCW6"/>
<sequence>MRHSSKKSKPDRPPCTADICDLRWRPHSSQACHGATLRCSMTHYQRGILLQRDTLRGPATQQDAALTTETIRQVSGHRGLSA</sequence>
<reference evidence="2" key="1">
    <citation type="submission" date="2022-03" db="EMBL/GenBank/DDBJ databases">
        <authorList>
            <person name="Alioto T."/>
            <person name="Alioto T."/>
            <person name="Gomez Garrido J."/>
        </authorList>
    </citation>
    <scope>NUCLEOTIDE SEQUENCE</scope>
</reference>
<organism evidence="2 3">
    <name type="scientific">Pelobates cultripes</name>
    <name type="common">Western spadefoot toad</name>
    <dbReference type="NCBI Taxonomy" id="61616"/>
    <lineage>
        <taxon>Eukaryota</taxon>
        <taxon>Metazoa</taxon>
        <taxon>Chordata</taxon>
        <taxon>Craniata</taxon>
        <taxon>Vertebrata</taxon>
        <taxon>Euteleostomi</taxon>
        <taxon>Amphibia</taxon>
        <taxon>Batrachia</taxon>
        <taxon>Anura</taxon>
        <taxon>Pelobatoidea</taxon>
        <taxon>Pelobatidae</taxon>
        <taxon>Pelobates</taxon>
    </lineage>
</organism>